<comment type="caution">
    <text evidence="2">The sequence shown here is derived from an EMBL/GenBank/DDBJ whole genome shotgun (WGS) entry which is preliminary data.</text>
</comment>
<dbReference type="Proteomes" id="UP001212997">
    <property type="component" value="Unassembled WGS sequence"/>
</dbReference>
<dbReference type="AlphaFoldDB" id="A0AAD5YCT3"/>
<feature type="signal peptide" evidence="1">
    <location>
        <begin position="1"/>
        <end position="19"/>
    </location>
</feature>
<evidence type="ECO:0000256" key="1">
    <source>
        <dbReference type="SAM" id="SignalP"/>
    </source>
</evidence>
<name>A0AAD5YCT3_9APHY</name>
<protein>
    <recommendedName>
        <fullName evidence="4">Secreted protein</fullName>
    </recommendedName>
</protein>
<proteinExistence type="predicted"/>
<keyword evidence="3" id="KW-1185">Reference proteome</keyword>
<sequence length="182" mass="20081">MLSRCCFVVLLSSCCQVRGVRLGRSQEAMYDRKQFKSGVRYWRSFRFPTSSAPYPHFYPHTLLVITFYPTLVYDDGLYGSHPPSAILLFALPPHSSNPKKASSTGHGPNVAAAQVLFSTRCTVDHWKLSTLSPLQVGGATLIMDSSTSATQVRSELNMSFVAGYLSTHSPLGGFGLEVVDWR</sequence>
<evidence type="ECO:0000313" key="3">
    <source>
        <dbReference type="Proteomes" id="UP001212997"/>
    </source>
</evidence>
<evidence type="ECO:0000313" key="2">
    <source>
        <dbReference type="EMBL" id="KAJ3482996.1"/>
    </source>
</evidence>
<reference evidence="2" key="1">
    <citation type="submission" date="2022-07" db="EMBL/GenBank/DDBJ databases">
        <title>Genome Sequence of Physisporinus lineatus.</title>
        <authorList>
            <person name="Buettner E."/>
        </authorList>
    </citation>
    <scope>NUCLEOTIDE SEQUENCE</scope>
    <source>
        <strain evidence="2">VT162</strain>
    </source>
</reference>
<feature type="chain" id="PRO_5042179470" description="Secreted protein" evidence="1">
    <location>
        <begin position="20"/>
        <end position="182"/>
    </location>
</feature>
<gene>
    <name evidence="2" type="ORF">NLI96_g6611</name>
</gene>
<dbReference type="EMBL" id="JANAWD010000247">
    <property type="protein sequence ID" value="KAJ3482996.1"/>
    <property type="molecule type" value="Genomic_DNA"/>
</dbReference>
<organism evidence="2 3">
    <name type="scientific">Meripilus lineatus</name>
    <dbReference type="NCBI Taxonomy" id="2056292"/>
    <lineage>
        <taxon>Eukaryota</taxon>
        <taxon>Fungi</taxon>
        <taxon>Dikarya</taxon>
        <taxon>Basidiomycota</taxon>
        <taxon>Agaricomycotina</taxon>
        <taxon>Agaricomycetes</taxon>
        <taxon>Polyporales</taxon>
        <taxon>Meripilaceae</taxon>
        <taxon>Meripilus</taxon>
    </lineage>
</organism>
<accession>A0AAD5YCT3</accession>
<evidence type="ECO:0008006" key="4">
    <source>
        <dbReference type="Google" id="ProtNLM"/>
    </source>
</evidence>
<keyword evidence="1" id="KW-0732">Signal</keyword>